<gene>
    <name evidence="1" type="ORF">EDM21_13645</name>
</gene>
<evidence type="ECO:0008006" key="3">
    <source>
        <dbReference type="Google" id="ProtNLM"/>
    </source>
</evidence>
<dbReference type="OrthoDB" id="2563213at2"/>
<evidence type="ECO:0000313" key="2">
    <source>
        <dbReference type="Proteomes" id="UP000490800"/>
    </source>
</evidence>
<dbReference type="RefSeq" id="WP_157336264.1">
    <property type="nucleotide sequence ID" value="NZ_RHLK01000007.1"/>
</dbReference>
<evidence type="ECO:0000313" key="1">
    <source>
        <dbReference type="EMBL" id="MVP00554.1"/>
    </source>
</evidence>
<dbReference type="Proteomes" id="UP000490800">
    <property type="component" value="Unassembled WGS sequence"/>
</dbReference>
<keyword evidence="2" id="KW-1185">Reference proteome</keyword>
<reference evidence="1 2" key="1">
    <citation type="journal article" date="2019" name="Microorganisms">
        <title>Paenibacillus lutrae sp. nov., A Chitinolytic Species Isolated from A River Otter in Castril Natural Park, Granada, Spain.</title>
        <authorList>
            <person name="Rodriguez M."/>
            <person name="Reina J.C."/>
            <person name="Bejar V."/>
            <person name="Llamas I."/>
        </authorList>
    </citation>
    <scope>NUCLEOTIDE SEQUENCE [LARGE SCALE GENOMIC DNA]</scope>
    <source>
        <strain evidence="1 2">N10</strain>
    </source>
</reference>
<proteinExistence type="predicted"/>
<accession>A0A7X3FIS7</accession>
<dbReference type="AlphaFoldDB" id="A0A7X3FIS7"/>
<name>A0A7X3FIS7_9BACL</name>
<sequence length="285" mass="33745">MGKASFPKELTAKEIESNNKNWIDQYKAMTDFDKGYYQKLENFFKFHKFTNKPFNLFVQKDVEEYIKVLFDNDYAPNLIDSLISHLSSFKNFLIEQYPDNFNQSFLNNILSLKIGTKEKKYAESRPLTYKQLVLTKQYIKSNIKTEYIFQVFYQLGIDKKNFHICSLDNVVEEEHAFVKDNILIKYNSVIEELLTRVSLEPNFKATSHMITDHLRGIQTHLSENNMLEEGQTLTYNDIIKSHKRFFFICPHCDEKRENLSFNWALVKTNYNNEMQLFCSSCKGQS</sequence>
<protein>
    <recommendedName>
        <fullName evidence="3">Core-binding (CB) domain-containing protein</fullName>
    </recommendedName>
</protein>
<comment type="caution">
    <text evidence="1">The sequence shown here is derived from an EMBL/GenBank/DDBJ whole genome shotgun (WGS) entry which is preliminary data.</text>
</comment>
<organism evidence="1 2">
    <name type="scientific">Paenibacillus lutrae</name>
    <dbReference type="NCBI Taxonomy" id="2078573"/>
    <lineage>
        <taxon>Bacteria</taxon>
        <taxon>Bacillati</taxon>
        <taxon>Bacillota</taxon>
        <taxon>Bacilli</taxon>
        <taxon>Bacillales</taxon>
        <taxon>Paenibacillaceae</taxon>
        <taxon>Paenibacillus</taxon>
    </lineage>
</organism>
<dbReference type="EMBL" id="RHLK01000007">
    <property type="protein sequence ID" value="MVP00554.1"/>
    <property type="molecule type" value="Genomic_DNA"/>
</dbReference>